<accession>A0ACC1WWS7</accession>
<reference evidence="1 2" key="1">
    <citation type="journal article" date="2023" name="Science">
        <title>Complex scaffold remodeling in plant triterpene biosynthesis.</title>
        <authorList>
            <person name="De La Pena R."/>
            <person name="Hodgson H."/>
            <person name="Liu J.C."/>
            <person name="Stephenson M.J."/>
            <person name="Martin A.C."/>
            <person name="Owen C."/>
            <person name="Harkess A."/>
            <person name="Leebens-Mack J."/>
            <person name="Jimenez L.E."/>
            <person name="Osbourn A."/>
            <person name="Sattely E.S."/>
        </authorList>
    </citation>
    <scope>NUCLEOTIDE SEQUENCE [LARGE SCALE GENOMIC DNA]</scope>
    <source>
        <strain evidence="2">cv. JPN11</strain>
        <tissue evidence="1">Leaf</tissue>
    </source>
</reference>
<gene>
    <name evidence="1" type="ORF">OWV82_023361</name>
</gene>
<sequence length="220" mass="24660">MARIAITCLQSFLKAVNLVAGIVGIAMILYGIWMIRVWQRDMEEQSFDDFSSTAPWFICSFIGIGVSFCLITCLGHIAAASANGFCLSCYMVIIFLLLLLETAMAADIVLNSDWEKDLPEDPTGRFHDFKEFVKSNFDIFKWIGIWIISAQGSSALLAMSLRAIGNQGHKYDSDDEFPPARLPLINHQVQPQPYVINDPLFATKNDPVKPPTYAWNTNNK</sequence>
<protein>
    <submittedName>
        <fullName evidence="1">Tetraspanin-19-like</fullName>
    </submittedName>
</protein>
<name>A0ACC1WWS7_MELAZ</name>
<dbReference type="Proteomes" id="UP001164539">
    <property type="component" value="Chromosome 13"/>
</dbReference>
<proteinExistence type="predicted"/>
<organism evidence="1 2">
    <name type="scientific">Melia azedarach</name>
    <name type="common">Chinaberry tree</name>
    <dbReference type="NCBI Taxonomy" id="155640"/>
    <lineage>
        <taxon>Eukaryota</taxon>
        <taxon>Viridiplantae</taxon>
        <taxon>Streptophyta</taxon>
        <taxon>Embryophyta</taxon>
        <taxon>Tracheophyta</taxon>
        <taxon>Spermatophyta</taxon>
        <taxon>Magnoliopsida</taxon>
        <taxon>eudicotyledons</taxon>
        <taxon>Gunneridae</taxon>
        <taxon>Pentapetalae</taxon>
        <taxon>rosids</taxon>
        <taxon>malvids</taxon>
        <taxon>Sapindales</taxon>
        <taxon>Meliaceae</taxon>
        <taxon>Melia</taxon>
    </lineage>
</organism>
<dbReference type="EMBL" id="CM051406">
    <property type="protein sequence ID" value="KAJ4703457.1"/>
    <property type="molecule type" value="Genomic_DNA"/>
</dbReference>
<keyword evidence="2" id="KW-1185">Reference proteome</keyword>
<evidence type="ECO:0000313" key="2">
    <source>
        <dbReference type="Proteomes" id="UP001164539"/>
    </source>
</evidence>
<comment type="caution">
    <text evidence="1">The sequence shown here is derived from an EMBL/GenBank/DDBJ whole genome shotgun (WGS) entry which is preliminary data.</text>
</comment>
<evidence type="ECO:0000313" key="1">
    <source>
        <dbReference type="EMBL" id="KAJ4703457.1"/>
    </source>
</evidence>